<comment type="similarity">
    <text evidence="2 8">Belongs to the lactate permease family.</text>
</comment>
<keyword evidence="4 8" id="KW-1003">Cell membrane</keyword>
<feature type="transmembrane region" description="Helical" evidence="8">
    <location>
        <begin position="115"/>
        <end position="146"/>
    </location>
</feature>
<evidence type="ECO:0000256" key="4">
    <source>
        <dbReference type="ARBA" id="ARBA00022475"/>
    </source>
</evidence>
<feature type="transmembrane region" description="Helical" evidence="8">
    <location>
        <begin position="391"/>
        <end position="409"/>
    </location>
</feature>
<dbReference type="GO" id="GO:0005886">
    <property type="term" value="C:plasma membrane"/>
    <property type="evidence" value="ECO:0007669"/>
    <property type="project" value="UniProtKB-SubCell"/>
</dbReference>
<dbReference type="OrthoDB" id="9761056at2"/>
<evidence type="ECO:0000256" key="6">
    <source>
        <dbReference type="ARBA" id="ARBA00022989"/>
    </source>
</evidence>
<feature type="transmembrane region" description="Helical" evidence="8">
    <location>
        <begin position="354"/>
        <end position="379"/>
    </location>
</feature>
<comment type="function">
    <text evidence="8">Uptake of L-lactate across the membrane. Can also transport D-lactate and glycolate.</text>
</comment>
<feature type="transmembrane region" description="Helical" evidence="8">
    <location>
        <begin position="295"/>
        <end position="314"/>
    </location>
</feature>
<dbReference type="GO" id="GO:0015129">
    <property type="term" value="F:lactate transmembrane transporter activity"/>
    <property type="evidence" value="ECO:0007669"/>
    <property type="project" value="UniProtKB-UniRule"/>
</dbReference>
<evidence type="ECO:0000256" key="7">
    <source>
        <dbReference type="ARBA" id="ARBA00023136"/>
    </source>
</evidence>
<feature type="transmembrane region" description="Helical" evidence="8">
    <location>
        <begin position="39"/>
        <end position="59"/>
    </location>
</feature>
<evidence type="ECO:0000313" key="10">
    <source>
        <dbReference type="Proteomes" id="UP000232883"/>
    </source>
</evidence>
<protein>
    <recommendedName>
        <fullName evidence="8">L-lactate permease</fullName>
    </recommendedName>
</protein>
<dbReference type="PANTHER" id="PTHR30003:SF0">
    <property type="entry name" value="GLYCOLATE PERMEASE GLCA-RELATED"/>
    <property type="match status" value="1"/>
</dbReference>
<dbReference type="AlphaFoldDB" id="A0A2K8Z404"/>
<feature type="transmembrane region" description="Helical" evidence="8">
    <location>
        <begin position="197"/>
        <end position="215"/>
    </location>
</feature>
<sequence length="590" mass="63087">MTWKQVIDPFHNIALSVLVALIPILFIFWALIIRKMKGYQASLIATGLAMLIATLVYGTPVKLALLSAAHGALYGLFPICWLVIMAVFLFNITVKSGQFEIIKHVMGSITADRRLQGLLIAFSFGSFLEGTAGFGAPVAITAAMLVGLGFNPLYASGICLIANTAPVAFGSIGIPITVASQVSGIPELPISQMVGRTLPILSVMLPFYLVSIIAGFKKAREIWPAVAVSGISFAFLQYFSSNFLGPALPDVIAGLGSIICLITFLRYWKPKTIWRFDNEPAATINTDFSYTTGQIIRAWSPFIILTIIIISWGMQPIKDVLNAKGLFQFEFPGLHNVILGSDGNPIPKLFKVNYLSAAGTAILLAALIAIPLVGLTYKVGLTVFGETLKQLRFPILSIASVLAFAYILNDSGITLTLAAVLASTGVLFPFFAPVLGWLGVFITGSDTSANALFSKLQYATAQSIGVDPVVTVAANISGGVVGKMISPQSIAVAAAAGNLVGKESQLFRFTVKHSFFMLVFISFLTLAQAYILKWMIPVYEMLDGKKAVALPDLSRGYMYLGMLAVILVAIGVSIVSMRKKGAALPPPTPS</sequence>
<dbReference type="Pfam" id="PF02652">
    <property type="entry name" value="Lactate_perm"/>
    <property type="match status" value="1"/>
</dbReference>
<dbReference type="GO" id="GO:0015295">
    <property type="term" value="F:solute:proton symporter activity"/>
    <property type="evidence" value="ECO:0007669"/>
    <property type="project" value="TreeGrafter"/>
</dbReference>
<feature type="transmembrane region" description="Helical" evidence="8">
    <location>
        <begin position="12"/>
        <end position="32"/>
    </location>
</feature>
<keyword evidence="7 8" id="KW-0472">Membrane</keyword>
<proteinExistence type="inferred from homology"/>
<dbReference type="NCBIfam" id="TIGR00795">
    <property type="entry name" value="lctP"/>
    <property type="match status" value="1"/>
</dbReference>
<accession>A0A2K8Z404</accession>
<keyword evidence="3 8" id="KW-0813">Transport</keyword>
<feature type="transmembrane region" description="Helical" evidence="8">
    <location>
        <begin position="71"/>
        <end position="94"/>
    </location>
</feature>
<keyword evidence="6 8" id="KW-1133">Transmembrane helix</keyword>
<feature type="transmembrane region" description="Helical" evidence="8">
    <location>
        <begin position="415"/>
        <end position="442"/>
    </location>
</feature>
<keyword evidence="10" id="KW-1185">Reference proteome</keyword>
<reference evidence="9 10" key="1">
    <citation type="submission" date="2017-11" db="EMBL/GenBank/DDBJ databases">
        <title>Taxonomic description and genome sequences of Spirosoma HA7 sp. nov., isolated from pollen microhabitat of Corylus avellana.</title>
        <authorList>
            <person name="Ambika Manirajan B."/>
            <person name="Suarez C."/>
            <person name="Ratering S."/>
            <person name="Geissler-Plaum R."/>
            <person name="Cardinale M."/>
            <person name="Sylvia S."/>
        </authorList>
    </citation>
    <scope>NUCLEOTIDE SEQUENCE [LARGE SCALE GENOMIC DNA]</scope>
    <source>
        <strain evidence="9 10">HA7</strain>
    </source>
</reference>
<dbReference type="PANTHER" id="PTHR30003">
    <property type="entry name" value="L-LACTATE PERMEASE"/>
    <property type="match status" value="1"/>
</dbReference>
<dbReference type="EMBL" id="CP025096">
    <property type="protein sequence ID" value="AUD04593.1"/>
    <property type="molecule type" value="Genomic_DNA"/>
</dbReference>
<name>A0A2K8Z404_9BACT</name>
<feature type="transmembrane region" description="Helical" evidence="8">
    <location>
        <begin position="556"/>
        <end position="575"/>
    </location>
</feature>
<feature type="transmembrane region" description="Helical" evidence="8">
    <location>
        <begin position="515"/>
        <end position="536"/>
    </location>
</feature>
<dbReference type="InterPro" id="IPR003804">
    <property type="entry name" value="Lactate_perm"/>
</dbReference>
<keyword evidence="5 8" id="KW-0812">Transmembrane</keyword>
<evidence type="ECO:0000256" key="2">
    <source>
        <dbReference type="ARBA" id="ARBA00010100"/>
    </source>
</evidence>
<evidence type="ECO:0000313" key="9">
    <source>
        <dbReference type="EMBL" id="AUD04593.1"/>
    </source>
</evidence>
<evidence type="ECO:0000256" key="5">
    <source>
        <dbReference type="ARBA" id="ARBA00022692"/>
    </source>
</evidence>
<evidence type="ECO:0000256" key="1">
    <source>
        <dbReference type="ARBA" id="ARBA00004651"/>
    </source>
</evidence>
<evidence type="ECO:0000256" key="3">
    <source>
        <dbReference type="ARBA" id="ARBA00022448"/>
    </source>
</evidence>
<gene>
    <name evidence="9" type="ORF">CWM47_23735</name>
</gene>
<organism evidence="9 10">
    <name type="scientific">Spirosoma pollinicola</name>
    <dbReference type="NCBI Taxonomy" id="2057025"/>
    <lineage>
        <taxon>Bacteria</taxon>
        <taxon>Pseudomonadati</taxon>
        <taxon>Bacteroidota</taxon>
        <taxon>Cytophagia</taxon>
        <taxon>Cytophagales</taxon>
        <taxon>Cytophagaceae</taxon>
        <taxon>Spirosoma</taxon>
    </lineage>
</organism>
<dbReference type="KEGG" id="spir:CWM47_23735"/>
<comment type="subcellular location">
    <subcellularLocation>
        <location evidence="1 8">Cell membrane</location>
        <topology evidence="1 8">Multi-pass membrane protein</topology>
    </subcellularLocation>
</comment>
<dbReference type="Proteomes" id="UP000232883">
    <property type="component" value="Chromosome"/>
</dbReference>
<feature type="transmembrane region" description="Helical" evidence="8">
    <location>
        <begin position="251"/>
        <end position="268"/>
    </location>
</feature>
<dbReference type="RefSeq" id="WP_100990658.1">
    <property type="nucleotide sequence ID" value="NZ_CP025096.1"/>
</dbReference>
<feature type="transmembrane region" description="Helical" evidence="8">
    <location>
        <begin position="222"/>
        <end position="239"/>
    </location>
</feature>
<evidence type="ECO:0000256" key="8">
    <source>
        <dbReference type="RuleBase" id="RU365092"/>
    </source>
</evidence>